<dbReference type="RefSeq" id="WP_014079542.1">
    <property type="nucleotide sequence ID" value="NZ_CAKMUY010000017.1"/>
</dbReference>
<evidence type="ECO:0000313" key="7">
    <source>
        <dbReference type="Proteomes" id="UP000266172"/>
    </source>
</evidence>
<dbReference type="PRINTS" id="PR01006">
    <property type="entry name" value="FLGHOOKFLIE"/>
</dbReference>
<keyword evidence="3 4" id="KW-0975">Bacterial flagellum</keyword>
<sequence>MDISLLTNATSPDYMSAVTQKTLLSVDTDESFDSVLSSAINMLNETNDLQNDSQSAKIQFALGEADNPHDMQIAAAKAYEALQYTVAVRDKMLDAYKEIMNMQI</sequence>
<dbReference type="PANTHER" id="PTHR34653">
    <property type="match status" value="1"/>
</dbReference>
<dbReference type="Pfam" id="PF02049">
    <property type="entry name" value="FliE"/>
    <property type="match status" value="1"/>
</dbReference>
<evidence type="ECO:0000256" key="3">
    <source>
        <dbReference type="ARBA" id="ARBA00023143"/>
    </source>
</evidence>
<dbReference type="AlphaFoldDB" id="A0A173WYE6"/>
<keyword evidence="6" id="KW-0969">Cilium</keyword>
<dbReference type="OMA" id="GESDNTH"/>
<dbReference type="Proteomes" id="UP000266172">
    <property type="component" value="Unassembled WGS sequence"/>
</dbReference>
<dbReference type="HAMAP" id="MF_00724">
    <property type="entry name" value="FliE"/>
    <property type="match status" value="1"/>
</dbReference>
<protein>
    <recommendedName>
        <fullName evidence="4 5">Flagellar hook-basal body complex protein FliE</fullName>
    </recommendedName>
</protein>
<reference evidence="6 7" key="1">
    <citation type="submission" date="2018-08" db="EMBL/GenBank/DDBJ databases">
        <title>A genome reference for cultivated species of the human gut microbiota.</title>
        <authorList>
            <person name="Zou Y."/>
            <person name="Xue W."/>
            <person name="Luo G."/>
        </authorList>
    </citation>
    <scope>NUCLEOTIDE SEQUENCE [LARGE SCALE GENOMIC DNA]</scope>
    <source>
        <strain evidence="6 7">AF22-12AC</strain>
    </source>
</reference>
<evidence type="ECO:0000256" key="5">
    <source>
        <dbReference type="NCBIfam" id="TIGR00205"/>
    </source>
</evidence>
<comment type="subcellular location">
    <subcellularLocation>
        <location evidence="1 4">Bacterial flagellum basal body</location>
    </subcellularLocation>
</comment>
<dbReference type="GeneID" id="93723199"/>
<comment type="caution">
    <text evidence="6">The sequence shown here is derived from an EMBL/GenBank/DDBJ whole genome shotgun (WGS) entry which is preliminary data.</text>
</comment>
<keyword evidence="6" id="KW-0966">Cell projection</keyword>
<dbReference type="GO" id="GO:0071973">
    <property type="term" value="P:bacterial-type flagellum-dependent cell motility"/>
    <property type="evidence" value="ECO:0007669"/>
    <property type="project" value="InterPro"/>
</dbReference>
<proteinExistence type="inferred from homology"/>
<dbReference type="PANTHER" id="PTHR34653:SF1">
    <property type="entry name" value="FLAGELLAR HOOK-BASAL BODY COMPLEX PROTEIN FLIE"/>
    <property type="match status" value="1"/>
</dbReference>
<name>A0A173WYE6_9FIRM</name>
<gene>
    <name evidence="4 6" type="primary">fliE</name>
    <name evidence="6" type="ORF">DWX93_02675</name>
</gene>
<dbReference type="GO" id="GO:0009425">
    <property type="term" value="C:bacterial-type flagellum basal body"/>
    <property type="evidence" value="ECO:0007669"/>
    <property type="project" value="UniProtKB-SubCell"/>
</dbReference>
<dbReference type="InterPro" id="IPR001624">
    <property type="entry name" value="FliE"/>
</dbReference>
<dbReference type="NCBIfam" id="TIGR00205">
    <property type="entry name" value="fliE"/>
    <property type="match status" value="1"/>
</dbReference>
<evidence type="ECO:0000256" key="1">
    <source>
        <dbReference type="ARBA" id="ARBA00004117"/>
    </source>
</evidence>
<dbReference type="GO" id="GO:0003774">
    <property type="term" value="F:cytoskeletal motor activity"/>
    <property type="evidence" value="ECO:0007669"/>
    <property type="project" value="InterPro"/>
</dbReference>
<comment type="similarity">
    <text evidence="2 4">Belongs to the FliE family.</text>
</comment>
<evidence type="ECO:0000256" key="2">
    <source>
        <dbReference type="ARBA" id="ARBA00009272"/>
    </source>
</evidence>
<accession>A0A173WYE6</accession>
<evidence type="ECO:0000313" key="6">
    <source>
        <dbReference type="EMBL" id="RGS42255.1"/>
    </source>
</evidence>
<dbReference type="EMBL" id="QRVL01000001">
    <property type="protein sequence ID" value="RGS42255.1"/>
    <property type="molecule type" value="Genomic_DNA"/>
</dbReference>
<keyword evidence="6" id="KW-0282">Flagellum</keyword>
<evidence type="ECO:0000256" key="4">
    <source>
        <dbReference type="HAMAP-Rule" id="MF_00724"/>
    </source>
</evidence>
<dbReference type="GO" id="GO:0005198">
    <property type="term" value="F:structural molecule activity"/>
    <property type="evidence" value="ECO:0007669"/>
    <property type="project" value="UniProtKB-UniRule"/>
</dbReference>
<organism evidence="6 7">
    <name type="scientific">Roseburia hominis</name>
    <dbReference type="NCBI Taxonomy" id="301301"/>
    <lineage>
        <taxon>Bacteria</taxon>
        <taxon>Bacillati</taxon>
        <taxon>Bacillota</taxon>
        <taxon>Clostridia</taxon>
        <taxon>Lachnospirales</taxon>
        <taxon>Lachnospiraceae</taxon>
        <taxon>Roseburia</taxon>
    </lineage>
</organism>